<proteinExistence type="predicted"/>
<evidence type="ECO:0000259" key="1">
    <source>
        <dbReference type="Pfam" id="PF03457"/>
    </source>
</evidence>
<protein>
    <recommendedName>
        <fullName evidence="1">Helicase-associated domain-containing protein</fullName>
    </recommendedName>
</protein>
<dbReference type="InterPro" id="IPR005114">
    <property type="entry name" value="Helicase_assoc"/>
</dbReference>
<dbReference type="AlphaFoldDB" id="A0A543Q1Z8"/>
<evidence type="ECO:0000313" key="3">
    <source>
        <dbReference type="EMBL" id="TQN50369.1"/>
    </source>
</evidence>
<dbReference type="Gene3D" id="6.10.140.530">
    <property type="match status" value="1"/>
</dbReference>
<sequence length="102" mass="11900">MSRHNLRFEERLEQVKQYCAENGTGWIPVRYDTEPRTRMGYWANDVRYKYKKGELAKNHEEQLRAVGFRFERAGMGFSVRVKNLKTIRKSQGGNTSAGDAAR</sequence>
<evidence type="ECO:0000313" key="2">
    <source>
        <dbReference type="EMBL" id="QFX96148.1"/>
    </source>
</evidence>
<dbReference type="RefSeq" id="WP_031572299.1">
    <property type="nucleotide sequence ID" value="NZ_CP045571.1"/>
</dbReference>
<evidence type="ECO:0000313" key="5">
    <source>
        <dbReference type="Proteomes" id="UP000363590"/>
    </source>
</evidence>
<dbReference type="GeneID" id="60696193"/>
<dbReference type="KEGG" id="atx:GCD22_01872"/>
<name>A0A543Q1Z8_ACITH</name>
<organism evidence="3 4">
    <name type="scientific">Acidithiobacillus thiooxidans ATCC 19377</name>
    <dbReference type="NCBI Taxonomy" id="637390"/>
    <lineage>
        <taxon>Bacteria</taxon>
        <taxon>Pseudomonadati</taxon>
        <taxon>Pseudomonadota</taxon>
        <taxon>Acidithiobacillia</taxon>
        <taxon>Acidithiobacillales</taxon>
        <taxon>Acidithiobacillaceae</taxon>
        <taxon>Acidithiobacillus</taxon>
    </lineage>
</organism>
<dbReference type="Proteomes" id="UP000315403">
    <property type="component" value="Unassembled WGS sequence"/>
</dbReference>
<reference evidence="2 5" key="2">
    <citation type="submission" date="2019-10" db="EMBL/GenBank/DDBJ databases">
        <authorList>
            <person name="Wang R."/>
        </authorList>
    </citation>
    <scope>NUCLEOTIDE SEQUENCE [LARGE SCALE GENOMIC DNA]</scope>
    <source>
        <strain evidence="2 5">ATCC 19377</strain>
    </source>
</reference>
<evidence type="ECO:0000313" key="4">
    <source>
        <dbReference type="Proteomes" id="UP000315403"/>
    </source>
</evidence>
<dbReference type="EMBL" id="CP045571">
    <property type="protein sequence ID" value="QFX96148.1"/>
    <property type="molecule type" value="Genomic_DNA"/>
</dbReference>
<dbReference type="Pfam" id="PF03457">
    <property type="entry name" value="HA"/>
    <property type="match status" value="1"/>
</dbReference>
<dbReference type="EMBL" id="SZUV01000001">
    <property type="protein sequence ID" value="TQN50369.1"/>
    <property type="molecule type" value="Genomic_DNA"/>
</dbReference>
<dbReference type="Proteomes" id="UP000363590">
    <property type="component" value="Chromosome"/>
</dbReference>
<feature type="domain" description="Helicase-associated" evidence="1">
    <location>
        <begin position="6"/>
        <end position="68"/>
    </location>
</feature>
<gene>
    <name evidence="3" type="ORF">DLNHIDIE_00222</name>
    <name evidence="2" type="ORF">GCD22_01872</name>
</gene>
<accession>A0A543Q1Z8</accession>
<reference evidence="3 4" key="1">
    <citation type="submission" date="2019-03" db="EMBL/GenBank/DDBJ databases">
        <title>New insights into Acidothiobacillus thiooxidans sulfur metabolism through coupled gene expression, solution geochemistry, microscopy and spectroscopy analyses.</title>
        <authorList>
            <person name="Camacho D."/>
            <person name="Frazao R."/>
            <person name="Fouillen A."/>
            <person name="Nanci A."/>
            <person name="Lang B.F."/>
            <person name="Apte S.C."/>
            <person name="Baron C."/>
            <person name="Warren L.A."/>
        </authorList>
    </citation>
    <scope>NUCLEOTIDE SEQUENCE [LARGE SCALE GENOMIC DNA]</scope>
    <source>
        <strain evidence="3 4">ATCC 19377</strain>
    </source>
</reference>